<feature type="chain" id="PRO_5008556254" description="Polypeptide-transport-associated ShlB-type domain-containing protein" evidence="1">
    <location>
        <begin position="21"/>
        <end position="152"/>
    </location>
</feature>
<protein>
    <recommendedName>
        <fullName evidence="4">Polypeptide-transport-associated ShlB-type domain-containing protein</fullName>
    </recommendedName>
</protein>
<dbReference type="RefSeq" id="WP_069205015.1">
    <property type="nucleotide sequence ID" value="NZ_CP014168.1"/>
</dbReference>
<evidence type="ECO:0000256" key="1">
    <source>
        <dbReference type="SAM" id="SignalP"/>
    </source>
</evidence>
<keyword evidence="1" id="KW-0732">Signal</keyword>
<gene>
    <name evidence="2" type="ORF">AWL63_11270</name>
</gene>
<evidence type="ECO:0000313" key="3">
    <source>
        <dbReference type="Proteomes" id="UP000094256"/>
    </source>
</evidence>
<evidence type="ECO:0008006" key="4">
    <source>
        <dbReference type="Google" id="ProtNLM"/>
    </source>
</evidence>
<dbReference type="AlphaFoldDB" id="A0A1B3ZAN1"/>
<sequence length="152" mass="17138">MPNPVTSLLALLALAPVAAADQPRDAPIERIEMAQLTFHSRIVIRIPRMIDPRARERAERPVRLQEKRGPKCVPLTTLDRAVITGRDSIDLLLETGERIRARFDDNCPALDFYPDLYLRLPDDGLLCAGRDAIRSRSGGVCPIETFRRVVER</sequence>
<organism evidence="2 3">
    <name type="scientific">Sphingomonas panacis</name>
    <dbReference type="NCBI Taxonomy" id="1560345"/>
    <lineage>
        <taxon>Bacteria</taxon>
        <taxon>Pseudomonadati</taxon>
        <taxon>Pseudomonadota</taxon>
        <taxon>Alphaproteobacteria</taxon>
        <taxon>Sphingomonadales</taxon>
        <taxon>Sphingomonadaceae</taxon>
        <taxon>Sphingomonas</taxon>
    </lineage>
</organism>
<name>A0A1B3ZAN1_9SPHN</name>
<dbReference type="STRING" id="1560345.AWL63_11270"/>
<proteinExistence type="predicted"/>
<dbReference type="KEGG" id="span:AWL63_11270"/>
<feature type="signal peptide" evidence="1">
    <location>
        <begin position="1"/>
        <end position="20"/>
    </location>
</feature>
<evidence type="ECO:0000313" key="2">
    <source>
        <dbReference type="EMBL" id="AOH84460.1"/>
    </source>
</evidence>
<reference evidence="2 3" key="1">
    <citation type="submission" date="2016-01" db="EMBL/GenBank/DDBJ databases">
        <title>Complete genome and mega plasmid sequence of Sphingomonas panacis DCY99 elicits systemic resistance in rice to Xanthomonas oryzae.</title>
        <authorList>
            <person name="Kim Y.J."/>
            <person name="Yang D.C."/>
            <person name="Sing P."/>
        </authorList>
    </citation>
    <scope>NUCLEOTIDE SEQUENCE [LARGE SCALE GENOMIC DNA]</scope>
    <source>
        <strain evidence="2 3">DCY99</strain>
    </source>
</reference>
<keyword evidence="3" id="KW-1185">Reference proteome</keyword>
<dbReference type="OrthoDB" id="7596012at2"/>
<accession>A0A1B3ZAN1</accession>
<dbReference type="Proteomes" id="UP000094256">
    <property type="component" value="Chromosome"/>
</dbReference>
<dbReference type="EMBL" id="CP014168">
    <property type="protein sequence ID" value="AOH84460.1"/>
    <property type="molecule type" value="Genomic_DNA"/>
</dbReference>